<feature type="chain" id="PRO_5025453827" description="CD58 molecule" evidence="6">
    <location>
        <begin position="25"/>
        <end position="247"/>
    </location>
</feature>
<reference evidence="7" key="2">
    <citation type="submission" date="2025-08" db="UniProtKB">
        <authorList>
            <consortium name="Ensembl"/>
        </authorList>
    </citation>
    <scope>IDENTIFICATION</scope>
</reference>
<evidence type="ECO:0000313" key="7">
    <source>
        <dbReference type="Ensembl" id="ENSSSUP00005023269.1"/>
    </source>
</evidence>
<dbReference type="GO" id="GO:0005102">
    <property type="term" value="F:signaling receptor binding"/>
    <property type="evidence" value="ECO:0007669"/>
    <property type="project" value="TreeGrafter"/>
</dbReference>
<reference evidence="7 8" key="1">
    <citation type="submission" date="2019-05" db="EMBL/GenBank/DDBJ databases">
        <title>A Chromosome-scale Meerkat (S. suricatta) Genome Assembly.</title>
        <authorList>
            <person name="Dudchenko O."/>
            <person name="Lieberman Aiden E."/>
            <person name="Tung J."/>
            <person name="Barreiro L.B."/>
            <person name="Clutton-Brock T.H."/>
        </authorList>
    </citation>
    <scope>NUCLEOTIDE SEQUENCE [LARGE SCALE GENOMIC DNA]</scope>
</reference>
<protein>
    <recommendedName>
        <fullName evidence="9">CD58 molecule</fullName>
    </recommendedName>
</protein>
<feature type="signal peptide" evidence="6">
    <location>
        <begin position="1"/>
        <end position="24"/>
    </location>
</feature>
<reference evidence="7" key="3">
    <citation type="submission" date="2025-09" db="UniProtKB">
        <authorList>
            <consortium name="Ensembl"/>
        </authorList>
    </citation>
    <scope>IDENTIFICATION</scope>
</reference>
<dbReference type="GO" id="GO:0009986">
    <property type="term" value="C:cell surface"/>
    <property type="evidence" value="ECO:0007669"/>
    <property type="project" value="TreeGrafter"/>
</dbReference>
<evidence type="ECO:0000256" key="1">
    <source>
        <dbReference type="ARBA" id="ARBA00004370"/>
    </source>
</evidence>
<evidence type="ECO:0000256" key="4">
    <source>
        <dbReference type="ARBA" id="ARBA00023180"/>
    </source>
</evidence>
<sequence>MAGGLAVGILRAACLVLQLGFICASQKIYGTVNKSVTLYPSGSVLIKEIMWRKGKDKVVEWDGEDAEPRAYPPFLNRVHLNVTSGSLTIFNVTSLDEDEYEVDFLSNTKTKFCLHVLEPLPPPALNCMLTAEDITVHCRVPESYSSHRNLTTYSWNCFSVPCQNSSNSSEVSIKRENDLSQEVQCSISNPLSTQTSSLVLATCVPGNSRAHFVIIPAVILVVIAAVVLWLYSKDLLKCRQGARTNSS</sequence>
<dbReference type="InterPro" id="IPR015631">
    <property type="entry name" value="CD2/SLAM_rcpt"/>
</dbReference>
<dbReference type="AlphaFoldDB" id="A0A673UG10"/>
<keyword evidence="3 5" id="KW-0472">Membrane</keyword>
<dbReference type="RefSeq" id="XP_029805370.1">
    <property type="nucleotide sequence ID" value="XM_029949510.1"/>
</dbReference>
<dbReference type="PANTHER" id="PTHR12080">
    <property type="entry name" value="SIGNALING LYMPHOCYTIC ACTIVATION MOLECULE"/>
    <property type="match status" value="1"/>
</dbReference>
<evidence type="ECO:0000256" key="6">
    <source>
        <dbReference type="SAM" id="SignalP"/>
    </source>
</evidence>
<keyword evidence="8" id="KW-1185">Reference proteome</keyword>
<evidence type="ECO:0000256" key="5">
    <source>
        <dbReference type="SAM" id="Phobius"/>
    </source>
</evidence>
<dbReference type="GeneID" id="115299963"/>
<evidence type="ECO:0008006" key="9">
    <source>
        <dbReference type="Google" id="ProtNLM"/>
    </source>
</evidence>
<dbReference type="SUPFAM" id="SSF48726">
    <property type="entry name" value="Immunoglobulin"/>
    <property type="match status" value="1"/>
</dbReference>
<dbReference type="PANTHER" id="PTHR12080:SF55">
    <property type="entry name" value="LYMPHOCYTE FUNCTION-ASSOCIATED ANTIGEN 3"/>
    <property type="match status" value="1"/>
</dbReference>
<dbReference type="InterPro" id="IPR013783">
    <property type="entry name" value="Ig-like_fold"/>
</dbReference>
<dbReference type="InterPro" id="IPR036179">
    <property type="entry name" value="Ig-like_dom_sf"/>
</dbReference>
<dbReference type="Ensembl" id="ENSSSUT00005026639.1">
    <property type="protein sequence ID" value="ENSSSUP00005023269.1"/>
    <property type="gene ID" value="ENSSSUG00005015163.1"/>
</dbReference>
<name>A0A673UG10_SURSU</name>
<dbReference type="GO" id="GO:0016020">
    <property type="term" value="C:membrane"/>
    <property type="evidence" value="ECO:0007669"/>
    <property type="project" value="UniProtKB-SubCell"/>
</dbReference>
<organism evidence="7 8">
    <name type="scientific">Suricata suricatta</name>
    <name type="common">Meerkat</name>
    <dbReference type="NCBI Taxonomy" id="37032"/>
    <lineage>
        <taxon>Eukaryota</taxon>
        <taxon>Metazoa</taxon>
        <taxon>Chordata</taxon>
        <taxon>Craniata</taxon>
        <taxon>Vertebrata</taxon>
        <taxon>Euteleostomi</taxon>
        <taxon>Mammalia</taxon>
        <taxon>Eutheria</taxon>
        <taxon>Laurasiatheria</taxon>
        <taxon>Carnivora</taxon>
        <taxon>Feliformia</taxon>
        <taxon>Herpestidae</taxon>
        <taxon>Suricata</taxon>
    </lineage>
</organism>
<dbReference type="CTD" id="965"/>
<dbReference type="Proteomes" id="UP000472268">
    <property type="component" value="Chromosome 8"/>
</dbReference>
<dbReference type="OrthoDB" id="9427418at2759"/>
<keyword evidence="5" id="KW-0812">Transmembrane</keyword>
<dbReference type="CDD" id="cd05775">
    <property type="entry name" value="IgV_CD2_like_N"/>
    <property type="match status" value="1"/>
</dbReference>
<gene>
    <name evidence="7" type="primary">CD58</name>
</gene>
<keyword evidence="2 6" id="KW-0732">Signal</keyword>
<keyword evidence="5" id="KW-1133">Transmembrane helix</keyword>
<dbReference type="Gene3D" id="2.60.40.10">
    <property type="entry name" value="Immunoglobulins"/>
    <property type="match status" value="1"/>
</dbReference>
<proteinExistence type="predicted"/>
<evidence type="ECO:0000313" key="8">
    <source>
        <dbReference type="Proteomes" id="UP000472268"/>
    </source>
</evidence>
<accession>A0A673UG10</accession>
<evidence type="ECO:0000256" key="2">
    <source>
        <dbReference type="ARBA" id="ARBA00022729"/>
    </source>
</evidence>
<evidence type="ECO:0000256" key="3">
    <source>
        <dbReference type="ARBA" id="ARBA00023136"/>
    </source>
</evidence>
<feature type="transmembrane region" description="Helical" evidence="5">
    <location>
        <begin position="210"/>
        <end position="231"/>
    </location>
</feature>
<comment type="subcellular location">
    <subcellularLocation>
        <location evidence="1">Membrane</location>
    </subcellularLocation>
</comment>
<keyword evidence="4" id="KW-0325">Glycoprotein</keyword>